<keyword evidence="3" id="KW-1185">Reference proteome</keyword>
<dbReference type="InterPro" id="IPR016181">
    <property type="entry name" value="Acyl_CoA_acyltransferase"/>
</dbReference>
<evidence type="ECO:0000259" key="1">
    <source>
        <dbReference type="PROSITE" id="PS51186"/>
    </source>
</evidence>
<protein>
    <submittedName>
        <fullName evidence="2">GNAT family N-acetyltransferase</fullName>
    </submittedName>
</protein>
<feature type="domain" description="N-acetyltransferase" evidence="1">
    <location>
        <begin position="6"/>
        <end position="148"/>
    </location>
</feature>
<comment type="caution">
    <text evidence="2">The sequence shown here is derived from an EMBL/GenBank/DDBJ whole genome shotgun (WGS) entry which is preliminary data.</text>
</comment>
<proteinExistence type="predicted"/>
<dbReference type="Gene3D" id="3.40.630.30">
    <property type="match status" value="1"/>
</dbReference>
<dbReference type="Pfam" id="PF13673">
    <property type="entry name" value="Acetyltransf_10"/>
    <property type="match status" value="1"/>
</dbReference>
<organism evidence="2 3">
    <name type="scientific">Lentibacillus kimchii</name>
    <dbReference type="NCBI Taxonomy" id="1542911"/>
    <lineage>
        <taxon>Bacteria</taxon>
        <taxon>Bacillati</taxon>
        <taxon>Bacillota</taxon>
        <taxon>Bacilli</taxon>
        <taxon>Bacillales</taxon>
        <taxon>Bacillaceae</taxon>
        <taxon>Lentibacillus</taxon>
    </lineage>
</organism>
<evidence type="ECO:0000313" key="3">
    <source>
        <dbReference type="Proteomes" id="UP001596620"/>
    </source>
</evidence>
<dbReference type="EMBL" id="JBHTGR010000010">
    <property type="protein sequence ID" value="MFC7746873.1"/>
    <property type="molecule type" value="Genomic_DNA"/>
</dbReference>
<dbReference type="CDD" id="cd04301">
    <property type="entry name" value="NAT_SF"/>
    <property type="match status" value="1"/>
</dbReference>
<accession>A0ABW2UUC0</accession>
<evidence type="ECO:0000313" key="2">
    <source>
        <dbReference type="EMBL" id="MFC7746873.1"/>
    </source>
</evidence>
<dbReference type="Proteomes" id="UP001596620">
    <property type="component" value="Unassembled WGS sequence"/>
</dbReference>
<dbReference type="SUPFAM" id="SSF55729">
    <property type="entry name" value="Acyl-CoA N-acyltransferases (Nat)"/>
    <property type="match status" value="1"/>
</dbReference>
<gene>
    <name evidence="2" type="ORF">ACFQU8_06445</name>
</gene>
<reference evidence="3" key="1">
    <citation type="journal article" date="2019" name="Int. J. Syst. Evol. Microbiol.">
        <title>The Global Catalogue of Microorganisms (GCM) 10K type strain sequencing project: providing services to taxonomists for standard genome sequencing and annotation.</title>
        <authorList>
            <consortium name="The Broad Institute Genomics Platform"/>
            <consortium name="The Broad Institute Genome Sequencing Center for Infectious Disease"/>
            <person name="Wu L."/>
            <person name="Ma J."/>
        </authorList>
    </citation>
    <scope>NUCLEOTIDE SEQUENCE [LARGE SCALE GENOMIC DNA]</scope>
    <source>
        <strain evidence="3">JCM 30234</strain>
    </source>
</reference>
<name>A0ABW2UUC0_9BACI</name>
<dbReference type="PROSITE" id="PS51186">
    <property type="entry name" value="GNAT"/>
    <property type="match status" value="1"/>
</dbReference>
<sequence length="148" mass="17172">MNWHVKSFQELTNDELFALMKLRVNIFVVEQACAYSELDDYDRQALHYFAEDDGDIVANVRLLPRDTAFKEPSIGRVVVAPEYRGGGYGRRIMQKAMHYIAGQWHEPVIKLSAQTHLKSFYGELDFRQLSDAYLDSGISHVDMIWEQK</sequence>
<dbReference type="InterPro" id="IPR000182">
    <property type="entry name" value="GNAT_dom"/>
</dbReference>
<dbReference type="RefSeq" id="WP_382358380.1">
    <property type="nucleotide sequence ID" value="NZ_JBHTGR010000010.1"/>
</dbReference>